<dbReference type="Proteomes" id="UP001232063">
    <property type="component" value="Unassembled WGS sequence"/>
</dbReference>
<feature type="region of interest" description="Disordered" evidence="1">
    <location>
        <begin position="1"/>
        <end position="21"/>
    </location>
</feature>
<accession>A0AAE3RDY8</accession>
<organism evidence="2 3">
    <name type="scientific">Xanthocytophaga agilis</name>
    <dbReference type="NCBI Taxonomy" id="3048010"/>
    <lineage>
        <taxon>Bacteria</taxon>
        <taxon>Pseudomonadati</taxon>
        <taxon>Bacteroidota</taxon>
        <taxon>Cytophagia</taxon>
        <taxon>Cytophagales</taxon>
        <taxon>Rhodocytophagaceae</taxon>
        <taxon>Xanthocytophaga</taxon>
    </lineage>
</organism>
<dbReference type="RefSeq" id="WP_314519945.1">
    <property type="nucleotide sequence ID" value="NZ_JASJOU010000028.1"/>
</dbReference>
<dbReference type="AlphaFoldDB" id="A0AAE3RDY8"/>
<sequence length="106" mass="11561">MKKIQSHTIYDDNPNPVGAGLAPAQIPTERLGLFRTNVGAHLCVRPVSHRPRLWYSDIVGAIGRSPTFPQTRHGIHPKGLSVKSDPSRMEPRRPPVAPTGVGLIQS</sequence>
<proteinExistence type="predicted"/>
<name>A0AAE3RDY8_9BACT</name>
<feature type="region of interest" description="Disordered" evidence="1">
    <location>
        <begin position="68"/>
        <end position="106"/>
    </location>
</feature>
<comment type="caution">
    <text evidence="2">The sequence shown here is derived from an EMBL/GenBank/DDBJ whole genome shotgun (WGS) entry which is preliminary data.</text>
</comment>
<evidence type="ECO:0000313" key="3">
    <source>
        <dbReference type="Proteomes" id="UP001232063"/>
    </source>
</evidence>
<keyword evidence="3" id="KW-1185">Reference proteome</keyword>
<dbReference type="EMBL" id="JASJOU010000028">
    <property type="protein sequence ID" value="MDJ1506764.1"/>
    <property type="molecule type" value="Genomic_DNA"/>
</dbReference>
<evidence type="ECO:0000313" key="2">
    <source>
        <dbReference type="EMBL" id="MDJ1506764.1"/>
    </source>
</evidence>
<gene>
    <name evidence="2" type="ORF">QNI22_39360</name>
</gene>
<protein>
    <submittedName>
        <fullName evidence="2">Uncharacterized protein</fullName>
    </submittedName>
</protein>
<evidence type="ECO:0000256" key="1">
    <source>
        <dbReference type="SAM" id="MobiDB-lite"/>
    </source>
</evidence>
<reference evidence="2" key="1">
    <citation type="submission" date="2023-05" db="EMBL/GenBank/DDBJ databases">
        <authorList>
            <person name="Zhang X."/>
        </authorList>
    </citation>
    <scope>NUCLEOTIDE SEQUENCE</scope>
    <source>
        <strain evidence="2">BD1B2-1</strain>
    </source>
</reference>